<gene>
    <name evidence="2" type="ORF">LZC95_53195</name>
</gene>
<dbReference type="RefSeq" id="WP_394845775.1">
    <property type="nucleotide sequence ID" value="NZ_CP089982.1"/>
</dbReference>
<organism evidence="2 3">
    <name type="scientific">Pendulispora brunnea</name>
    <dbReference type="NCBI Taxonomy" id="2905690"/>
    <lineage>
        <taxon>Bacteria</taxon>
        <taxon>Pseudomonadati</taxon>
        <taxon>Myxococcota</taxon>
        <taxon>Myxococcia</taxon>
        <taxon>Myxococcales</taxon>
        <taxon>Sorangiineae</taxon>
        <taxon>Pendulisporaceae</taxon>
        <taxon>Pendulispora</taxon>
    </lineage>
</organism>
<reference evidence="2 3" key="1">
    <citation type="submission" date="2021-12" db="EMBL/GenBank/DDBJ databases">
        <title>Discovery of the Pendulisporaceae a myxobacterial family with distinct sporulation behavior and unique specialized metabolism.</title>
        <authorList>
            <person name="Garcia R."/>
            <person name="Popoff A."/>
            <person name="Bader C.D."/>
            <person name="Loehr J."/>
            <person name="Walesch S."/>
            <person name="Walt C."/>
            <person name="Boldt J."/>
            <person name="Bunk B."/>
            <person name="Haeckl F.J.F.P.J."/>
            <person name="Gunesch A.P."/>
            <person name="Birkelbach J."/>
            <person name="Nuebel U."/>
            <person name="Pietschmann T."/>
            <person name="Bach T."/>
            <person name="Mueller R."/>
        </authorList>
    </citation>
    <scope>NUCLEOTIDE SEQUENCE [LARGE SCALE GENOMIC DNA]</scope>
    <source>
        <strain evidence="2 3">MSr12523</strain>
    </source>
</reference>
<dbReference type="Pfam" id="PF04238">
    <property type="entry name" value="DUF420"/>
    <property type="match status" value="1"/>
</dbReference>
<sequence length="182" mass="19810">MVESTLSKSSDRPFWIVNAVVSILALCLLAYLLLIRQTTPGDSAALAFMPAVNACFNATSAVLLVLAVVAIKKKKVARHQALMLSAFASSALFLVGYLAYHYVHGDTKYPGTGAMRGVYLAILASHVILSIPVVPMCLAAFYYAFQRNFVTHKKITKVLFPIWLYVSVTGVVVFAMLRSAYG</sequence>
<keyword evidence="1" id="KW-0472">Membrane</keyword>
<keyword evidence="3" id="KW-1185">Reference proteome</keyword>
<keyword evidence="1" id="KW-0812">Transmembrane</keyword>
<evidence type="ECO:0000256" key="1">
    <source>
        <dbReference type="SAM" id="Phobius"/>
    </source>
</evidence>
<keyword evidence="1" id="KW-1133">Transmembrane helix</keyword>
<dbReference type="Proteomes" id="UP001379533">
    <property type="component" value="Chromosome"/>
</dbReference>
<proteinExistence type="predicted"/>
<dbReference type="PANTHER" id="PTHR37692:SF1">
    <property type="entry name" value="DUF420 DOMAIN-CONTAINING PROTEIN"/>
    <property type="match status" value="1"/>
</dbReference>
<feature type="transmembrane region" description="Helical" evidence="1">
    <location>
        <begin position="157"/>
        <end position="177"/>
    </location>
</feature>
<accession>A0ABZ2KFM3</accession>
<feature type="transmembrane region" description="Helical" evidence="1">
    <location>
        <begin position="120"/>
        <end position="145"/>
    </location>
</feature>
<protein>
    <submittedName>
        <fullName evidence="2">DUF420 domain-containing protein</fullName>
    </submittedName>
</protein>
<evidence type="ECO:0000313" key="3">
    <source>
        <dbReference type="Proteomes" id="UP001379533"/>
    </source>
</evidence>
<dbReference type="EMBL" id="CP089982">
    <property type="protein sequence ID" value="WXA95166.1"/>
    <property type="molecule type" value="Genomic_DNA"/>
</dbReference>
<feature type="transmembrane region" description="Helical" evidence="1">
    <location>
        <begin position="46"/>
        <end position="69"/>
    </location>
</feature>
<dbReference type="PANTHER" id="PTHR37692">
    <property type="entry name" value="HYPOTHETICAL MEMBRANE SPANNING PROTEIN"/>
    <property type="match status" value="1"/>
</dbReference>
<dbReference type="InterPro" id="IPR007352">
    <property type="entry name" value="DUF420"/>
</dbReference>
<feature type="transmembrane region" description="Helical" evidence="1">
    <location>
        <begin position="12"/>
        <end position="34"/>
    </location>
</feature>
<evidence type="ECO:0000313" key="2">
    <source>
        <dbReference type="EMBL" id="WXA95166.1"/>
    </source>
</evidence>
<feature type="transmembrane region" description="Helical" evidence="1">
    <location>
        <begin position="81"/>
        <end position="100"/>
    </location>
</feature>
<name>A0ABZ2KFM3_9BACT</name>